<organism evidence="1 2">
    <name type="scientific">Parvibaculum lavamentivorans (strain DS-1 / DSM 13023 / NCIMB 13966)</name>
    <dbReference type="NCBI Taxonomy" id="402881"/>
    <lineage>
        <taxon>Bacteria</taxon>
        <taxon>Pseudomonadati</taxon>
        <taxon>Pseudomonadota</taxon>
        <taxon>Alphaproteobacteria</taxon>
        <taxon>Hyphomicrobiales</taxon>
        <taxon>Parvibaculaceae</taxon>
        <taxon>Parvibaculum</taxon>
    </lineage>
</organism>
<dbReference type="STRING" id="402881.Plav_0442"/>
<proteinExistence type="predicted"/>
<accession>A7HQ82</accession>
<keyword evidence="2" id="KW-1185">Reference proteome</keyword>
<evidence type="ECO:0000313" key="2">
    <source>
        <dbReference type="Proteomes" id="UP000006377"/>
    </source>
</evidence>
<dbReference type="Pfam" id="PF07310">
    <property type="entry name" value="PAS_5"/>
    <property type="match status" value="1"/>
</dbReference>
<evidence type="ECO:0008006" key="3">
    <source>
        <dbReference type="Google" id="ProtNLM"/>
    </source>
</evidence>
<dbReference type="eggNOG" id="COG5388">
    <property type="taxonomic scope" value="Bacteria"/>
</dbReference>
<gene>
    <name evidence="1" type="ordered locus">Plav_0442</name>
</gene>
<evidence type="ECO:0000313" key="1">
    <source>
        <dbReference type="EMBL" id="ABS62065.1"/>
    </source>
</evidence>
<dbReference type="HOGENOM" id="CLU_1553800_0_0_5"/>
<dbReference type="InterPro" id="IPR009922">
    <property type="entry name" value="DUF1457"/>
</dbReference>
<dbReference type="EMBL" id="CP000774">
    <property type="protein sequence ID" value="ABS62065.1"/>
    <property type="molecule type" value="Genomic_DNA"/>
</dbReference>
<dbReference type="KEGG" id="pla:Plav_0442"/>
<dbReference type="AlphaFoldDB" id="A7HQ82"/>
<dbReference type="RefSeq" id="WP_011995356.1">
    <property type="nucleotide sequence ID" value="NC_009719.1"/>
</dbReference>
<protein>
    <recommendedName>
        <fullName evidence="3">PAS domain-containing protein</fullName>
    </recommendedName>
</protein>
<name>A7HQ82_PARL1</name>
<dbReference type="OrthoDB" id="8480244at2"/>
<dbReference type="Proteomes" id="UP000006377">
    <property type="component" value="Chromosome"/>
</dbReference>
<reference evidence="1 2" key="1">
    <citation type="journal article" date="2011" name="Stand. Genomic Sci.">
        <title>Complete genome sequence of Parvibaculum lavamentivorans type strain (DS-1(T)).</title>
        <authorList>
            <person name="Schleheck D."/>
            <person name="Weiss M."/>
            <person name="Pitluck S."/>
            <person name="Bruce D."/>
            <person name="Land M.L."/>
            <person name="Han S."/>
            <person name="Saunders E."/>
            <person name="Tapia R."/>
            <person name="Detter C."/>
            <person name="Brettin T."/>
            <person name="Han J."/>
            <person name="Woyke T."/>
            <person name="Goodwin L."/>
            <person name="Pennacchio L."/>
            <person name="Nolan M."/>
            <person name="Cook A.M."/>
            <person name="Kjelleberg S."/>
            <person name="Thomas T."/>
        </authorList>
    </citation>
    <scope>NUCLEOTIDE SEQUENCE [LARGE SCALE GENOMIC DNA]</scope>
    <source>
        <strain evidence="2">DS-1 / DSM 13023 / NCIMB 13966</strain>
    </source>
</reference>
<sequence>MLTIEGGLTVLKDMEVLAAPLPALLSYWESKRAGRLMPAPSDINPVEIPRLLPFLTIADVTYDPLDFRYRLVGTRIVEMTGVDRTGRSLREGHEGERLEERLAGLRDMLRSPAPIAFSGRFDWLGRDYRRFECIQLPLSSDGERISRLVAAYAFP</sequence>